<organism evidence="2 3">
    <name type="scientific">Haliscomenobacter hydrossis (strain ATCC 27775 / DSM 1100 / LMG 10767 / O)</name>
    <dbReference type="NCBI Taxonomy" id="760192"/>
    <lineage>
        <taxon>Bacteria</taxon>
        <taxon>Pseudomonadati</taxon>
        <taxon>Bacteroidota</taxon>
        <taxon>Saprospiria</taxon>
        <taxon>Saprospirales</taxon>
        <taxon>Haliscomenobacteraceae</taxon>
        <taxon>Haliscomenobacter</taxon>
    </lineage>
</organism>
<protein>
    <submittedName>
        <fullName evidence="2">Uncharacterized protein</fullName>
    </submittedName>
</protein>
<dbReference type="InterPro" id="IPR013320">
    <property type="entry name" value="ConA-like_dom_sf"/>
</dbReference>
<keyword evidence="1" id="KW-1133">Transmembrane helix</keyword>
<dbReference type="OrthoDB" id="639802at2"/>
<dbReference type="eggNOG" id="ENOG502ZA5Y">
    <property type="taxonomic scope" value="Bacteria"/>
</dbReference>
<dbReference type="RefSeq" id="WP_013762582.1">
    <property type="nucleotide sequence ID" value="NC_015510.1"/>
</dbReference>
<reference evidence="2 3" key="1">
    <citation type="journal article" date="2011" name="Stand. Genomic Sci.">
        <title>Complete genome sequence of Haliscomenobacter hydrossis type strain (O).</title>
        <authorList>
            <consortium name="US DOE Joint Genome Institute (JGI-PGF)"/>
            <person name="Daligault H."/>
            <person name="Lapidus A."/>
            <person name="Zeytun A."/>
            <person name="Nolan M."/>
            <person name="Lucas S."/>
            <person name="Del Rio T.G."/>
            <person name="Tice H."/>
            <person name="Cheng J.F."/>
            <person name="Tapia R."/>
            <person name="Han C."/>
            <person name="Goodwin L."/>
            <person name="Pitluck S."/>
            <person name="Liolios K."/>
            <person name="Pagani I."/>
            <person name="Ivanova N."/>
            <person name="Huntemann M."/>
            <person name="Mavromatis K."/>
            <person name="Mikhailova N."/>
            <person name="Pati A."/>
            <person name="Chen A."/>
            <person name="Palaniappan K."/>
            <person name="Land M."/>
            <person name="Hauser L."/>
            <person name="Brambilla E.M."/>
            <person name="Rohde M."/>
            <person name="Verbarg S."/>
            <person name="Goker M."/>
            <person name="Bristow J."/>
            <person name="Eisen J.A."/>
            <person name="Markowitz V."/>
            <person name="Hugenholtz P."/>
            <person name="Kyrpides N.C."/>
            <person name="Klenk H.P."/>
            <person name="Woyke T."/>
        </authorList>
    </citation>
    <scope>NUCLEOTIDE SEQUENCE [LARGE SCALE GENOMIC DNA]</scope>
    <source>
        <strain evidence="3">ATCC 27775 / DSM 1100 / LMG 10767 / O</strain>
    </source>
</reference>
<evidence type="ECO:0000313" key="2">
    <source>
        <dbReference type="EMBL" id="AEE48018.1"/>
    </source>
</evidence>
<reference key="2">
    <citation type="submission" date="2011-04" db="EMBL/GenBank/DDBJ databases">
        <title>Complete sequence of chromosome of Haliscomenobacter hydrossis DSM 1100.</title>
        <authorList>
            <consortium name="US DOE Joint Genome Institute (JGI-PGF)"/>
            <person name="Lucas S."/>
            <person name="Han J."/>
            <person name="Lapidus A."/>
            <person name="Bruce D."/>
            <person name="Goodwin L."/>
            <person name="Pitluck S."/>
            <person name="Peters L."/>
            <person name="Kyrpides N."/>
            <person name="Mavromatis K."/>
            <person name="Ivanova N."/>
            <person name="Ovchinnikova G."/>
            <person name="Pagani I."/>
            <person name="Daligault H."/>
            <person name="Detter J.C."/>
            <person name="Han C."/>
            <person name="Land M."/>
            <person name="Hauser L."/>
            <person name="Markowitz V."/>
            <person name="Cheng J.-F."/>
            <person name="Hugenholtz P."/>
            <person name="Woyke T."/>
            <person name="Wu D."/>
            <person name="Verbarg S."/>
            <person name="Frueling A."/>
            <person name="Brambilla E."/>
            <person name="Klenk H.-P."/>
            <person name="Eisen J.A."/>
        </authorList>
    </citation>
    <scope>NUCLEOTIDE SEQUENCE</scope>
    <source>
        <strain>DSM 1100</strain>
    </source>
</reference>
<dbReference type="GO" id="GO:0004553">
    <property type="term" value="F:hydrolase activity, hydrolyzing O-glycosyl compounds"/>
    <property type="evidence" value="ECO:0007669"/>
    <property type="project" value="UniProtKB-ARBA"/>
</dbReference>
<keyword evidence="3" id="KW-1185">Reference proteome</keyword>
<evidence type="ECO:0000313" key="3">
    <source>
        <dbReference type="Proteomes" id="UP000008461"/>
    </source>
</evidence>
<dbReference type="STRING" id="760192.Halhy_0105"/>
<sequence length="429" mass="48605">MAEISEKHDLASYLELLEAKLNWGSSQYWVNYDFEKLSQEIEHKTGVTLSVTTLKRIWGKVKYPHAPTLTTLNTLAQYLDYDDWRAFTQALKLRAQNLERSEVAQNAELPLPEKRRTWLKRPWLLLAVLLLLTIFAVSPVVPDFFAFKVDQHQYQFKANKIVAEGVPNTVIFNYDASASPTDSVYIVQTWDMRRKTRVPKDKHAHSAIYYYPGFFRTKLIVGNSIVKTHDLQISSDGWLALVEQEPVPIYFKKEDYLKADGVDIGTTTLKKYNLALLPNPPKIRVFNQGDMGELMNDNFTFETTVKNAFSEGSNACQFVEVLIQCKDDIIIIPLADKACAGDLRIYAAGAPAESKYADLSGFGCDLNEWTTLKVVTKDKKMSFYVNGKKAHSLTFPNTPTGIVGVQYRFNGLGAVKDAKFSHGDFEVKL</sequence>
<proteinExistence type="predicted"/>
<dbReference type="KEGG" id="hhy:Halhy_0105"/>
<feature type="transmembrane region" description="Helical" evidence="1">
    <location>
        <begin position="123"/>
        <end position="141"/>
    </location>
</feature>
<dbReference type="SUPFAM" id="SSF49899">
    <property type="entry name" value="Concanavalin A-like lectins/glucanases"/>
    <property type="match status" value="1"/>
</dbReference>
<evidence type="ECO:0000256" key="1">
    <source>
        <dbReference type="SAM" id="Phobius"/>
    </source>
</evidence>
<keyword evidence="1" id="KW-0812">Transmembrane</keyword>
<accession>F4KSQ4</accession>
<dbReference type="Proteomes" id="UP000008461">
    <property type="component" value="Chromosome"/>
</dbReference>
<gene>
    <name evidence="2" type="ordered locus">Halhy_0105</name>
</gene>
<name>F4KSQ4_HALH1</name>
<dbReference type="AlphaFoldDB" id="F4KSQ4"/>
<keyword evidence="1" id="KW-0472">Membrane</keyword>
<dbReference type="HOGENOM" id="CLU_645182_0_0_10"/>
<dbReference type="Gene3D" id="2.60.120.560">
    <property type="entry name" value="Exo-inulinase, domain 1"/>
    <property type="match status" value="1"/>
</dbReference>
<dbReference type="EMBL" id="CP002691">
    <property type="protein sequence ID" value="AEE48018.1"/>
    <property type="molecule type" value="Genomic_DNA"/>
</dbReference>
<dbReference type="GO" id="GO:0005975">
    <property type="term" value="P:carbohydrate metabolic process"/>
    <property type="evidence" value="ECO:0007669"/>
    <property type="project" value="UniProtKB-ARBA"/>
</dbReference>